<feature type="region of interest" description="Disordered" evidence="1">
    <location>
        <begin position="1"/>
        <end position="22"/>
    </location>
</feature>
<dbReference type="PANTHER" id="PTHR34475">
    <property type="match status" value="1"/>
</dbReference>
<proteinExistence type="predicted"/>
<feature type="region of interest" description="Disordered" evidence="1">
    <location>
        <begin position="174"/>
        <end position="255"/>
    </location>
</feature>
<dbReference type="Pfam" id="PF13464">
    <property type="entry name" value="RodZ_C"/>
    <property type="match status" value="1"/>
</dbReference>
<dbReference type="PROSITE" id="PS00716">
    <property type="entry name" value="SIGMA70_2"/>
    <property type="match status" value="1"/>
</dbReference>
<sequence length="346" mass="36127">MKASQPEIAAATRANPGETLRQARESKDLSLAEVARQLNLTEQALRQLEAGSFEQLPGHTFARGYIRAYAKLLGMDQARLVTDFDLYTGTDATGSSVHSLGRIEEPVRLSQSVLRFVSFAILLVLGVIGFLWWQDQAERRSGETADISMEHVEVESADGTTQIHPLDEPEDQAVADAQEGEDAAPSELSPEVAAQPEGTPPTAGTSPAPAQALPLPQGSAPATSAPAAPAVSAPAAPSAPVVSATPATPTAPSATAPAQAPVVAAAGQGLVRIQFVANCWTQVTDADGKVLLSALKRTGESVELAGRPPFELRLGYARGAQVSYNGQSVDVAPYTHGETARLKLGQ</sequence>
<dbReference type="GO" id="GO:0006352">
    <property type="term" value="P:DNA-templated transcription initiation"/>
    <property type="evidence" value="ECO:0007669"/>
    <property type="project" value="InterPro"/>
</dbReference>
<dbReference type="PROSITE" id="PS50943">
    <property type="entry name" value="HTH_CROC1"/>
    <property type="match status" value="1"/>
</dbReference>
<dbReference type="RefSeq" id="WP_350446937.1">
    <property type="nucleotide sequence ID" value="NZ_CP158373.1"/>
</dbReference>
<evidence type="ECO:0000256" key="2">
    <source>
        <dbReference type="SAM" id="Phobius"/>
    </source>
</evidence>
<accession>A0AAU7Y031</accession>
<feature type="compositionally biased region" description="Acidic residues" evidence="1">
    <location>
        <begin position="174"/>
        <end position="184"/>
    </location>
</feature>
<keyword evidence="2" id="KW-0472">Membrane</keyword>
<evidence type="ECO:0000259" key="3">
    <source>
        <dbReference type="PROSITE" id="PS50943"/>
    </source>
</evidence>
<dbReference type="InterPro" id="IPR050400">
    <property type="entry name" value="Bact_Cytoskel_RodZ"/>
</dbReference>
<feature type="domain" description="HTH cro/C1-type" evidence="3">
    <location>
        <begin position="20"/>
        <end position="51"/>
    </location>
</feature>
<protein>
    <submittedName>
        <fullName evidence="4">RodZ family helix-turn-helix domain-containing protein</fullName>
    </submittedName>
</protein>
<evidence type="ECO:0000313" key="4">
    <source>
        <dbReference type="EMBL" id="XBY63143.1"/>
    </source>
</evidence>
<dbReference type="SMART" id="SM00530">
    <property type="entry name" value="HTH_XRE"/>
    <property type="match status" value="1"/>
</dbReference>
<dbReference type="Pfam" id="PF13413">
    <property type="entry name" value="HTH_25"/>
    <property type="match status" value="1"/>
</dbReference>
<dbReference type="InterPro" id="IPR001387">
    <property type="entry name" value="Cro/C1-type_HTH"/>
</dbReference>
<dbReference type="CDD" id="cd00093">
    <property type="entry name" value="HTH_XRE"/>
    <property type="match status" value="1"/>
</dbReference>
<dbReference type="GO" id="GO:0003700">
    <property type="term" value="F:DNA-binding transcription factor activity"/>
    <property type="evidence" value="ECO:0007669"/>
    <property type="project" value="InterPro"/>
</dbReference>
<organism evidence="4">
    <name type="scientific">Pseudomonas solani</name>
    <dbReference type="NCBI Taxonomy" id="2731552"/>
    <lineage>
        <taxon>Bacteria</taxon>
        <taxon>Pseudomonadati</taxon>
        <taxon>Pseudomonadota</taxon>
        <taxon>Gammaproteobacteria</taxon>
        <taxon>Pseudomonadales</taxon>
        <taxon>Pseudomonadaceae</taxon>
        <taxon>Pseudomonas</taxon>
    </lineage>
</organism>
<dbReference type="AlphaFoldDB" id="A0AAU7Y031"/>
<dbReference type="InterPro" id="IPR000943">
    <property type="entry name" value="RNA_pol_sigma70"/>
</dbReference>
<dbReference type="InterPro" id="IPR010982">
    <property type="entry name" value="Lambda_DNA-bd_dom_sf"/>
</dbReference>
<reference evidence="4" key="1">
    <citation type="submission" date="2023-08" db="EMBL/GenBank/DDBJ databases">
        <title>Increased levels of nutrients transform a symbiont into a lethal pathobiont.</title>
        <authorList>
            <person name="Lachnit T."/>
            <person name="Ulrich L."/>
            <person name="Willmer F.M."/>
            <person name="Hasenbein T."/>
            <person name="Steiner L.X."/>
            <person name="Wolters M."/>
            <person name="Herbst E.M."/>
            <person name="Deines P."/>
        </authorList>
    </citation>
    <scope>NUCLEOTIDE SEQUENCE</scope>
    <source>
        <strain evidence="4">T3</strain>
    </source>
</reference>
<keyword evidence="2" id="KW-0812">Transmembrane</keyword>
<dbReference type="PANTHER" id="PTHR34475:SF1">
    <property type="entry name" value="CYTOSKELETON PROTEIN RODZ"/>
    <property type="match status" value="1"/>
</dbReference>
<dbReference type="InterPro" id="IPR025194">
    <property type="entry name" value="RodZ-like_C"/>
</dbReference>
<name>A0AAU7Y031_9PSED</name>
<evidence type="ECO:0000256" key="1">
    <source>
        <dbReference type="SAM" id="MobiDB-lite"/>
    </source>
</evidence>
<feature type="transmembrane region" description="Helical" evidence="2">
    <location>
        <begin position="112"/>
        <end position="133"/>
    </location>
</feature>
<feature type="compositionally biased region" description="Low complexity" evidence="1">
    <location>
        <begin position="196"/>
        <end position="255"/>
    </location>
</feature>
<dbReference type="GO" id="GO:0003677">
    <property type="term" value="F:DNA binding"/>
    <property type="evidence" value="ECO:0007669"/>
    <property type="project" value="InterPro"/>
</dbReference>
<dbReference type="EMBL" id="CP158373">
    <property type="protein sequence ID" value="XBY63143.1"/>
    <property type="molecule type" value="Genomic_DNA"/>
</dbReference>
<gene>
    <name evidence="4" type="ORF">ABS648_24840</name>
</gene>
<dbReference type="SUPFAM" id="SSF47413">
    <property type="entry name" value="lambda repressor-like DNA-binding domains"/>
    <property type="match status" value="1"/>
</dbReference>
<keyword evidence="2" id="KW-1133">Transmembrane helix</keyword>
<dbReference type="Gene3D" id="1.10.260.40">
    <property type="entry name" value="lambda repressor-like DNA-binding domains"/>
    <property type="match status" value="1"/>
</dbReference>